<gene>
    <name evidence="6" type="ORF">DGAL_LOCUS16695</name>
</gene>
<dbReference type="EMBL" id="CAKKLH010000333">
    <property type="protein sequence ID" value="CAH0112896.1"/>
    <property type="molecule type" value="Genomic_DNA"/>
</dbReference>
<feature type="region of interest" description="Disordered" evidence="4">
    <location>
        <begin position="207"/>
        <end position="245"/>
    </location>
</feature>
<evidence type="ECO:0000259" key="5">
    <source>
        <dbReference type="Pfam" id="PF13873"/>
    </source>
</evidence>
<dbReference type="PANTHER" id="PTHR23098">
    <property type="entry name" value="AGAP001331-PA-RELATED"/>
    <property type="match status" value="1"/>
</dbReference>
<proteinExistence type="predicted"/>
<dbReference type="AlphaFoldDB" id="A0A8J2S1E0"/>
<protein>
    <recommendedName>
        <fullName evidence="2">Regulatory protein zeste</fullName>
    </recommendedName>
</protein>
<feature type="compositionally biased region" description="Basic and acidic residues" evidence="4">
    <location>
        <begin position="151"/>
        <end position="168"/>
    </location>
</feature>
<dbReference type="GO" id="GO:0005634">
    <property type="term" value="C:nucleus"/>
    <property type="evidence" value="ECO:0007669"/>
    <property type="project" value="TreeGrafter"/>
</dbReference>
<organism evidence="6 7">
    <name type="scientific">Daphnia galeata</name>
    <dbReference type="NCBI Taxonomy" id="27404"/>
    <lineage>
        <taxon>Eukaryota</taxon>
        <taxon>Metazoa</taxon>
        <taxon>Ecdysozoa</taxon>
        <taxon>Arthropoda</taxon>
        <taxon>Crustacea</taxon>
        <taxon>Branchiopoda</taxon>
        <taxon>Diplostraca</taxon>
        <taxon>Cladocera</taxon>
        <taxon>Anomopoda</taxon>
        <taxon>Daphniidae</taxon>
        <taxon>Daphnia</taxon>
    </lineage>
</organism>
<dbReference type="Pfam" id="PF13873">
    <property type="entry name" value="Myb_DNA-bind_5"/>
    <property type="match status" value="1"/>
</dbReference>
<evidence type="ECO:0000256" key="2">
    <source>
        <dbReference type="ARBA" id="ARBA00016807"/>
    </source>
</evidence>
<evidence type="ECO:0000313" key="6">
    <source>
        <dbReference type="EMBL" id="CAH0112896.1"/>
    </source>
</evidence>
<name>A0A8J2S1E0_9CRUS</name>
<feature type="compositionally biased region" description="Polar residues" evidence="4">
    <location>
        <begin position="218"/>
        <end position="245"/>
    </location>
</feature>
<dbReference type="Proteomes" id="UP000789390">
    <property type="component" value="Unassembled WGS sequence"/>
</dbReference>
<comment type="function">
    <text evidence="3">Involved in transvection phenomena (= synapsis-dependent gene expression), where the synaptic pairing of chromosomes carrying genes with which zeste interacts influences the expression of these genes. Zeste binds to DNA and stimulates transcription from a nearby promoter.</text>
</comment>
<evidence type="ECO:0000256" key="3">
    <source>
        <dbReference type="ARBA" id="ARBA00025466"/>
    </source>
</evidence>
<sequence>MAPALKEKAWSSLQIETLVDEYIARKGVILGALKPGITKEHKKRAWTEIVEALEQACPDEPIHDVKDTKKKFGNIKAIANAKIAEYKRSLTETGIIAERWARNNSLTVAPENAERTLWKNRCCPCRELYYSKYHSLGGVQSETAINNPTQELRRSNNEKDAPSIHDSEPLPSCSNEEQLEIASDIEPDDPELQMAMVILNRKSSKQFGDEEDDYEGNLVSSRSQSSAEFGLTSHSPSLPKRPSTSLGITTVSLLSKKPKENSPTCSLRETVNRSKRQLCEKSDLSSSKRLLRDRFDVLNSIMTARKIRDDPMRDDEIPKDLYDIMYGKTKDLI</sequence>
<reference evidence="6" key="1">
    <citation type="submission" date="2021-11" db="EMBL/GenBank/DDBJ databases">
        <authorList>
            <person name="Schell T."/>
        </authorList>
    </citation>
    <scope>NUCLEOTIDE SEQUENCE</scope>
    <source>
        <strain evidence="6">M5</strain>
    </source>
</reference>
<feature type="compositionally biased region" description="Polar residues" evidence="4">
    <location>
        <begin position="141"/>
        <end position="150"/>
    </location>
</feature>
<feature type="domain" description="Myb/SANT-like DNA-binding" evidence="5">
    <location>
        <begin position="7"/>
        <end position="84"/>
    </location>
</feature>
<evidence type="ECO:0000313" key="7">
    <source>
        <dbReference type="Proteomes" id="UP000789390"/>
    </source>
</evidence>
<comment type="caution">
    <text evidence="6">The sequence shown here is derived from an EMBL/GenBank/DDBJ whole genome shotgun (WGS) entry which is preliminary data.</text>
</comment>
<dbReference type="InterPro" id="IPR028002">
    <property type="entry name" value="Myb_DNA-bind_5"/>
</dbReference>
<dbReference type="OrthoDB" id="6360581at2759"/>
<evidence type="ECO:0000256" key="4">
    <source>
        <dbReference type="SAM" id="MobiDB-lite"/>
    </source>
</evidence>
<feature type="region of interest" description="Disordered" evidence="4">
    <location>
        <begin position="141"/>
        <end position="176"/>
    </location>
</feature>
<comment type="subunit">
    <text evidence="1">Self-associates forming complexes of several hundred monomers.</text>
</comment>
<accession>A0A8J2S1E0</accession>
<keyword evidence="7" id="KW-1185">Reference proteome</keyword>
<dbReference type="PANTHER" id="PTHR23098:SF16">
    <property type="entry name" value="REGULATORY PROTEIN ZESTE"/>
    <property type="match status" value="1"/>
</dbReference>
<evidence type="ECO:0000256" key="1">
    <source>
        <dbReference type="ARBA" id="ARBA00011764"/>
    </source>
</evidence>